<feature type="non-terminal residue" evidence="2">
    <location>
        <position position="1"/>
    </location>
</feature>
<feature type="compositionally biased region" description="Polar residues" evidence="1">
    <location>
        <begin position="258"/>
        <end position="272"/>
    </location>
</feature>
<evidence type="ECO:0000256" key="1">
    <source>
        <dbReference type="SAM" id="MobiDB-lite"/>
    </source>
</evidence>
<proteinExistence type="predicted"/>
<feature type="region of interest" description="Disordered" evidence="1">
    <location>
        <begin position="257"/>
        <end position="282"/>
    </location>
</feature>
<sequence>NDNDNDNDNVKVKNKKKFKKNEDNWSIYYSSFLGLKYVLTLHWQRVIVCDATEKKEMDIDMNMNMNMDMGAKVLEYVLRTGLRHASEDVVNMASQVLVCNLHGFISYLQADMDLPHKHYLRQLFLSNWMHALQKVDVYSAASISILSVTHGVLLTFPQLFVHWTLPKTLQHSGNDNNNDNESVIDKLIKVLVSLLEHTSLHVKKQVTATLHHFLKVCAQHSDLRHWLSLHRRRLYTIVFTKLVQEAFARFKREVEVGTTDSNPSQEQSQSLNKDADDYKNNGDDYDKDNDALLYAHLRNELQLLWDYLCQQIKTDPITEHKIWTECFQKLQEFSTFQSRSTEYHKQHHLSAETLDKIVEQFHSQKLKPTDKTQLSKINVWSTYETPHLIIVWNVVDDGSRLLAKLLATSILCNPKPSESWLQIQNQICLYAMQMHLPVTQVVGWKRILGCWLLSDVWNELHCNSSQTLIEIDQDHSLWEKALNTSGIQKIKK</sequence>
<dbReference type="AlphaFoldDB" id="X6MHZ7"/>
<dbReference type="EMBL" id="ASPP01020701">
    <property type="protein sequence ID" value="ETO13281.1"/>
    <property type="molecule type" value="Genomic_DNA"/>
</dbReference>
<dbReference type="InterPro" id="IPR016024">
    <property type="entry name" value="ARM-type_fold"/>
</dbReference>
<comment type="caution">
    <text evidence="2">The sequence shown here is derived from an EMBL/GenBank/DDBJ whole genome shotgun (WGS) entry which is preliminary data.</text>
</comment>
<reference evidence="2 3" key="1">
    <citation type="journal article" date="2013" name="Curr. Biol.">
        <title>The Genome of the Foraminiferan Reticulomyxa filosa.</title>
        <authorList>
            <person name="Glockner G."/>
            <person name="Hulsmann N."/>
            <person name="Schleicher M."/>
            <person name="Noegel A.A."/>
            <person name="Eichinger L."/>
            <person name="Gallinger C."/>
            <person name="Pawlowski J."/>
            <person name="Sierra R."/>
            <person name="Euteneuer U."/>
            <person name="Pillet L."/>
            <person name="Moustafa A."/>
            <person name="Platzer M."/>
            <person name="Groth M."/>
            <person name="Szafranski K."/>
            <person name="Schliwa M."/>
        </authorList>
    </citation>
    <scope>NUCLEOTIDE SEQUENCE [LARGE SCALE GENOMIC DNA]</scope>
</reference>
<dbReference type="Proteomes" id="UP000023152">
    <property type="component" value="Unassembled WGS sequence"/>
</dbReference>
<accession>X6MHZ7</accession>
<feature type="compositionally biased region" description="Basic and acidic residues" evidence="1">
    <location>
        <begin position="273"/>
        <end position="282"/>
    </location>
</feature>
<evidence type="ECO:0000313" key="3">
    <source>
        <dbReference type="Proteomes" id="UP000023152"/>
    </source>
</evidence>
<evidence type="ECO:0000313" key="2">
    <source>
        <dbReference type="EMBL" id="ETO13281.1"/>
    </source>
</evidence>
<organism evidence="2 3">
    <name type="scientific">Reticulomyxa filosa</name>
    <dbReference type="NCBI Taxonomy" id="46433"/>
    <lineage>
        <taxon>Eukaryota</taxon>
        <taxon>Sar</taxon>
        <taxon>Rhizaria</taxon>
        <taxon>Retaria</taxon>
        <taxon>Foraminifera</taxon>
        <taxon>Monothalamids</taxon>
        <taxon>Reticulomyxidae</taxon>
        <taxon>Reticulomyxa</taxon>
    </lineage>
</organism>
<keyword evidence="3" id="KW-1185">Reference proteome</keyword>
<dbReference type="SUPFAM" id="SSF48371">
    <property type="entry name" value="ARM repeat"/>
    <property type="match status" value="1"/>
</dbReference>
<protein>
    <submittedName>
        <fullName evidence="2">Uncharacterized protein</fullName>
    </submittedName>
</protein>
<gene>
    <name evidence="2" type="ORF">RFI_24097</name>
</gene>
<name>X6MHZ7_RETFI</name>